<evidence type="ECO:0000313" key="2">
    <source>
        <dbReference type="Proteomes" id="UP000626210"/>
    </source>
</evidence>
<reference evidence="2" key="1">
    <citation type="journal article" date="2019" name="Int. J. Syst. Evol. Microbiol.">
        <title>The Global Catalogue of Microorganisms (GCM) 10K type strain sequencing project: providing services to taxonomists for standard genome sequencing and annotation.</title>
        <authorList>
            <consortium name="The Broad Institute Genomics Platform"/>
            <consortium name="The Broad Institute Genome Sequencing Center for Infectious Disease"/>
            <person name="Wu L."/>
            <person name="Ma J."/>
        </authorList>
    </citation>
    <scope>NUCLEOTIDE SEQUENCE [LARGE SCALE GENOMIC DNA]</scope>
    <source>
        <strain evidence="2">KCTC 23314</strain>
    </source>
</reference>
<evidence type="ECO:0000313" key="1">
    <source>
        <dbReference type="EMBL" id="GHC86945.1"/>
    </source>
</evidence>
<dbReference type="Proteomes" id="UP000626210">
    <property type="component" value="Unassembled WGS sequence"/>
</dbReference>
<keyword evidence="2" id="KW-1185">Reference proteome</keyword>
<protein>
    <submittedName>
        <fullName evidence="1">Uncharacterized protein</fullName>
    </submittedName>
</protein>
<dbReference type="EMBL" id="BMYK01000009">
    <property type="protein sequence ID" value="GHC86945.1"/>
    <property type="molecule type" value="Genomic_DNA"/>
</dbReference>
<organism evidence="1 2">
    <name type="scientific">Pseudorhodoferax aquiterrae</name>
    <dbReference type="NCBI Taxonomy" id="747304"/>
    <lineage>
        <taxon>Bacteria</taxon>
        <taxon>Pseudomonadati</taxon>
        <taxon>Pseudomonadota</taxon>
        <taxon>Betaproteobacteria</taxon>
        <taxon>Burkholderiales</taxon>
        <taxon>Comamonadaceae</taxon>
    </lineage>
</organism>
<comment type="caution">
    <text evidence="1">The sequence shown here is derived from an EMBL/GenBank/DDBJ whole genome shotgun (WGS) entry which is preliminary data.</text>
</comment>
<sequence length="68" mass="7416">MLHEVALRGAGPAGEEAQDLAFHVREFVLPLAQGLEQPRAELVHDLVHPLENLVVGRVLPAVTVDFIN</sequence>
<name>A0ABQ3G4C8_9BURK</name>
<proteinExistence type="predicted"/>
<gene>
    <name evidence="1" type="ORF">GCM10007320_33080</name>
</gene>
<accession>A0ABQ3G4C8</accession>